<dbReference type="AlphaFoldDB" id="B6XKK7"/>
<dbReference type="EMBL" id="ABXW01000074">
    <property type="protein sequence ID" value="EEB44040.1"/>
    <property type="molecule type" value="Genomic_DNA"/>
</dbReference>
<sequence length="44" mass="5057">MIIMTTITIVKSFFEKKETSQRNVDLKQKSPRMALFSGLKPSIL</sequence>
<gene>
    <name evidence="1" type="ORF">PROVALCAL_03917</name>
</gene>
<protein>
    <submittedName>
        <fullName evidence="1">Uncharacterized protein</fullName>
    </submittedName>
</protein>
<proteinExistence type="predicted"/>
<reference evidence="1 2" key="2">
    <citation type="submission" date="2008-10" db="EMBL/GenBank/DDBJ databases">
        <authorList>
            <person name="Fulton L."/>
            <person name="Clifton S."/>
            <person name="Fulton B."/>
            <person name="Xu J."/>
            <person name="Minx P."/>
            <person name="Pepin K.H."/>
            <person name="Johnson M."/>
            <person name="Bhonagiri V."/>
            <person name="Nash W.E."/>
            <person name="Mardis E.R."/>
            <person name="Wilson R.K."/>
        </authorList>
    </citation>
    <scope>NUCLEOTIDE SEQUENCE [LARGE SCALE GENOMIC DNA]</scope>
    <source>
        <strain evidence="1 2">DSM 30120</strain>
    </source>
</reference>
<evidence type="ECO:0000313" key="1">
    <source>
        <dbReference type="EMBL" id="EEB44040.1"/>
    </source>
</evidence>
<organism evidence="1 2">
    <name type="scientific">Providencia alcalifaciens DSM 30120</name>
    <dbReference type="NCBI Taxonomy" id="520999"/>
    <lineage>
        <taxon>Bacteria</taxon>
        <taxon>Pseudomonadati</taxon>
        <taxon>Pseudomonadota</taxon>
        <taxon>Gammaproteobacteria</taxon>
        <taxon>Enterobacterales</taxon>
        <taxon>Morganellaceae</taxon>
        <taxon>Providencia</taxon>
    </lineage>
</organism>
<reference evidence="1 2" key="1">
    <citation type="submission" date="2008-10" db="EMBL/GenBank/DDBJ databases">
        <title>Draft genome sequence of Providencia alcalifaciens (DSM 30120).</title>
        <authorList>
            <person name="Sudarsanam P."/>
            <person name="Ley R."/>
            <person name="Guruge J."/>
            <person name="Turnbaugh P.J."/>
            <person name="Mahowald M."/>
            <person name="Liep D."/>
            <person name="Gordon J."/>
        </authorList>
    </citation>
    <scope>NUCLEOTIDE SEQUENCE [LARGE SCALE GENOMIC DNA]</scope>
    <source>
        <strain evidence="1 2">DSM 30120</strain>
    </source>
</reference>
<evidence type="ECO:0000313" key="2">
    <source>
        <dbReference type="Proteomes" id="UP000003729"/>
    </source>
</evidence>
<name>B6XKK7_9GAMM</name>
<accession>B6XKK7</accession>
<comment type="caution">
    <text evidence="1">The sequence shown here is derived from an EMBL/GenBank/DDBJ whole genome shotgun (WGS) entry which is preliminary data.</text>
</comment>
<dbReference type="Proteomes" id="UP000003729">
    <property type="component" value="Unassembled WGS sequence"/>
</dbReference>